<accession>A0ABQ6F5S2</accession>
<dbReference type="PANTHER" id="PTHR34580">
    <property type="match status" value="1"/>
</dbReference>
<dbReference type="InterPro" id="IPR051534">
    <property type="entry name" value="CBASS_pafABC_assoc_protein"/>
</dbReference>
<evidence type="ECO:0000313" key="3">
    <source>
        <dbReference type="EMBL" id="GLT20052.1"/>
    </source>
</evidence>
<dbReference type="EMBL" id="BSPW01000091">
    <property type="protein sequence ID" value="GLT20052.1"/>
    <property type="molecule type" value="Genomic_DNA"/>
</dbReference>
<gene>
    <name evidence="3" type="ORF">GCM10007938_38350</name>
</gene>
<dbReference type="PANTHER" id="PTHR34580:SF3">
    <property type="entry name" value="PROTEIN PAFB"/>
    <property type="match status" value="1"/>
</dbReference>
<dbReference type="InterPro" id="IPR013196">
    <property type="entry name" value="HTH_11"/>
</dbReference>
<dbReference type="InterPro" id="IPR026881">
    <property type="entry name" value="WYL_dom"/>
</dbReference>
<sequence>MNKPERLLELITLLRSKRYAITAGDLAQTLNVSERTVYRDIQSLINTGVPIHSEAGVGYVLSAGSHLPPLMFTEQEMLALELGMQMVKSLSDNQLSQAAVTASTKILSVLPDKLKQQIENFPIRVPNVHNDANISSLSETLRYAIKAQFKTQFCYLDRNLLKSKRIVQPLGLVFWGHAWTLVAWCEIREDYRQFRLDRISGLDVLKTSFQIEEDKSLEHYVSINAPKH</sequence>
<evidence type="ECO:0000259" key="2">
    <source>
        <dbReference type="Pfam" id="PF13280"/>
    </source>
</evidence>
<dbReference type="GO" id="GO:0003677">
    <property type="term" value="F:DNA binding"/>
    <property type="evidence" value="ECO:0007669"/>
    <property type="project" value="UniProtKB-KW"/>
</dbReference>
<keyword evidence="4" id="KW-1185">Reference proteome</keyword>
<comment type="caution">
    <text evidence="3">The sequence shown here is derived from an EMBL/GenBank/DDBJ whole genome shotgun (WGS) entry which is preliminary data.</text>
</comment>
<dbReference type="Pfam" id="PF08279">
    <property type="entry name" value="HTH_11"/>
    <property type="match status" value="1"/>
</dbReference>
<dbReference type="RefSeq" id="WP_284193882.1">
    <property type="nucleotide sequence ID" value="NZ_BSPW01000091.1"/>
</dbReference>
<dbReference type="Proteomes" id="UP001157138">
    <property type="component" value="Unassembled WGS sequence"/>
</dbReference>
<feature type="domain" description="Helix-turn-helix type 11" evidence="1">
    <location>
        <begin position="6"/>
        <end position="59"/>
    </location>
</feature>
<evidence type="ECO:0000313" key="4">
    <source>
        <dbReference type="Proteomes" id="UP001157138"/>
    </source>
</evidence>
<evidence type="ECO:0000259" key="1">
    <source>
        <dbReference type="Pfam" id="PF08279"/>
    </source>
</evidence>
<dbReference type="InterPro" id="IPR036388">
    <property type="entry name" value="WH-like_DNA-bd_sf"/>
</dbReference>
<dbReference type="PROSITE" id="PS52050">
    <property type="entry name" value="WYL"/>
    <property type="match status" value="1"/>
</dbReference>
<dbReference type="InterPro" id="IPR036390">
    <property type="entry name" value="WH_DNA-bd_sf"/>
</dbReference>
<reference evidence="4" key="1">
    <citation type="journal article" date="2019" name="Int. J. Syst. Evol. Microbiol.">
        <title>The Global Catalogue of Microorganisms (GCM) 10K type strain sequencing project: providing services to taxonomists for standard genome sequencing and annotation.</title>
        <authorList>
            <consortium name="The Broad Institute Genomics Platform"/>
            <consortium name="The Broad Institute Genome Sequencing Center for Infectious Disease"/>
            <person name="Wu L."/>
            <person name="Ma J."/>
        </authorList>
    </citation>
    <scope>NUCLEOTIDE SEQUENCE [LARGE SCALE GENOMIC DNA]</scope>
    <source>
        <strain evidence="4">NBRC 108723</strain>
    </source>
</reference>
<protein>
    <submittedName>
        <fullName evidence="3">DNA-binding transcriptional regulator</fullName>
    </submittedName>
</protein>
<name>A0ABQ6F5S2_9VIBR</name>
<proteinExistence type="predicted"/>
<feature type="domain" description="WYL" evidence="2">
    <location>
        <begin position="139"/>
        <end position="203"/>
    </location>
</feature>
<dbReference type="Gene3D" id="1.10.10.10">
    <property type="entry name" value="Winged helix-like DNA-binding domain superfamily/Winged helix DNA-binding domain"/>
    <property type="match status" value="1"/>
</dbReference>
<organism evidence="3 4">
    <name type="scientific">Vibrio zhanjiangensis</name>
    <dbReference type="NCBI Taxonomy" id="1046128"/>
    <lineage>
        <taxon>Bacteria</taxon>
        <taxon>Pseudomonadati</taxon>
        <taxon>Pseudomonadota</taxon>
        <taxon>Gammaproteobacteria</taxon>
        <taxon>Vibrionales</taxon>
        <taxon>Vibrionaceae</taxon>
        <taxon>Vibrio</taxon>
    </lineage>
</organism>
<dbReference type="SUPFAM" id="SSF46785">
    <property type="entry name" value="Winged helix' DNA-binding domain"/>
    <property type="match status" value="1"/>
</dbReference>
<dbReference type="Pfam" id="PF13280">
    <property type="entry name" value="WYL"/>
    <property type="match status" value="1"/>
</dbReference>
<keyword evidence="3" id="KW-0238">DNA-binding</keyword>